<organism evidence="7 8">
    <name type="scientific">Rhodocollybia butyracea</name>
    <dbReference type="NCBI Taxonomy" id="206335"/>
    <lineage>
        <taxon>Eukaryota</taxon>
        <taxon>Fungi</taxon>
        <taxon>Dikarya</taxon>
        <taxon>Basidiomycota</taxon>
        <taxon>Agaricomycotina</taxon>
        <taxon>Agaricomycetes</taxon>
        <taxon>Agaricomycetidae</taxon>
        <taxon>Agaricales</taxon>
        <taxon>Marasmiineae</taxon>
        <taxon>Omphalotaceae</taxon>
        <taxon>Rhodocollybia</taxon>
    </lineage>
</organism>
<proteinExistence type="predicted"/>
<dbReference type="EMBL" id="JADNRY010000019">
    <property type="protein sequence ID" value="KAF9073310.1"/>
    <property type="molecule type" value="Genomic_DNA"/>
</dbReference>
<dbReference type="InterPro" id="IPR050815">
    <property type="entry name" value="TF_fung"/>
</dbReference>
<comment type="caution">
    <text evidence="7">The sequence shown here is derived from an EMBL/GenBank/DDBJ whole genome shotgun (WGS) entry which is preliminary data.</text>
</comment>
<comment type="subcellular location">
    <subcellularLocation>
        <location evidence="1">Nucleus</location>
    </subcellularLocation>
</comment>
<dbReference type="GO" id="GO:0000981">
    <property type="term" value="F:DNA-binding transcription factor activity, RNA polymerase II-specific"/>
    <property type="evidence" value="ECO:0007669"/>
    <property type="project" value="InterPro"/>
</dbReference>
<gene>
    <name evidence="7" type="ORF">BDP27DRAFT_319191</name>
</gene>
<evidence type="ECO:0008006" key="9">
    <source>
        <dbReference type="Google" id="ProtNLM"/>
    </source>
</evidence>
<keyword evidence="2" id="KW-0479">Metal-binding</keyword>
<keyword evidence="5" id="KW-0539">Nucleus</keyword>
<dbReference type="AlphaFoldDB" id="A0A9P5Q378"/>
<evidence type="ECO:0000313" key="7">
    <source>
        <dbReference type="EMBL" id="KAF9073310.1"/>
    </source>
</evidence>
<dbReference type="GO" id="GO:0005634">
    <property type="term" value="C:nucleus"/>
    <property type="evidence" value="ECO:0007669"/>
    <property type="project" value="UniProtKB-SubCell"/>
</dbReference>
<evidence type="ECO:0000256" key="1">
    <source>
        <dbReference type="ARBA" id="ARBA00004123"/>
    </source>
</evidence>
<evidence type="ECO:0000256" key="2">
    <source>
        <dbReference type="ARBA" id="ARBA00022723"/>
    </source>
</evidence>
<evidence type="ECO:0000256" key="5">
    <source>
        <dbReference type="ARBA" id="ARBA00023242"/>
    </source>
</evidence>
<sequence>MAMGPPTSPSMRTKTPRNLNRAKCSQCQARSKTGRCGLVCEYPVVGQTRKQTLEESISTLEKRIRELERAEPDDDSVKLYDPSSYLSTSSSPVATSSSSPSSRNSLLFDSATPEPSLFVTAVQEDPEVPTALEQQLLQVFVPHARTFGFFLNINRFVTNLSLPQTVGDYYRPCAALLCVVYLIGLHLYGASEDEESAFLSRALSHLSHVLSSTHPLRLLHGTQAEILLSTYFFRTGRILEAKHHLSSAVSLATCAGLHRLRSGSTSSFSPGLVGIAESSLPLPKDVIDEGERINGFWTTFTLCNCWGVGVGGFSSMVFESYGSHIDTPWPLDMEDYEENRMPTTYCGASTIRNFLTQAPLQWNEPSKTAMFAQSSLLLERAANLASSYTSELHPDEHLRYMKTFTSLDALIDSFYALLPLFSQTPVSSPNFVIIWATHLIIRVANIKLHNVFAASIPFSQKKTLHLAEECVELVLGIDLSNAEVNPIFGMLWTIIGQTIIEEIIRIDSLIQTALLSAWGMEELEVGRRVKVVALLNELFQTMELFAVQSKIIGVFIFLSNIPYT</sequence>
<evidence type="ECO:0000256" key="6">
    <source>
        <dbReference type="SAM" id="MobiDB-lite"/>
    </source>
</evidence>
<protein>
    <recommendedName>
        <fullName evidence="9">Transcription factor domain-containing protein</fullName>
    </recommendedName>
</protein>
<feature type="compositionally biased region" description="Low complexity" evidence="6">
    <location>
        <begin position="82"/>
        <end position="106"/>
    </location>
</feature>
<dbReference type="GO" id="GO:0046872">
    <property type="term" value="F:metal ion binding"/>
    <property type="evidence" value="ECO:0007669"/>
    <property type="project" value="UniProtKB-KW"/>
</dbReference>
<feature type="compositionally biased region" description="Polar residues" evidence="6">
    <location>
        <begin position="9"/>
        <end position="23"/>
    </location>
</feature>
<accession>A0A9P5Q378</accession>
<feature type="region of interest" description="Disordered" evidence="6">
    <location>
        <begin position="67"/>
        <end position="106"/>
    </location>
</feature>
<dbReference type="OrthoDB" id="2309723at2759"/>
<dbReference type="CDD" id="cd12148">
    <property type="entry name" value="fungal_TF_MHR"/>
    <property type="match status" value="1"/>
</dbReference>
<keyword evidence="8" id="KW-1185">Reference proteome</keyword>
<evidence type="ECO:0000256" key="4">
    <source>
        <dbReference type="ARBA" id="ARBA00023163"/>
    </source>
</evidence>
<evidence type="ECO:0000313" key="8">
    <source>
        <dbReference type="Proteomes" id="UP000772434"/>
    </source>
</evidence>
<keyword evidence="3" id="KW-0805">Transcription regulation</keyword>
<keyword evidence="4" id="KW-0804">Transcription</keyword>
<name>A0A9P5Q378_9AGAR</name>
<dbReference type="Proteomes" id="UP000772434">
    <property type="component" value="Unassembled WGS sequence"/>
</dbReference>
<feature type="region of interest" description="Disordered" evidence="6">
    <location>
        <begin position="1"/>
        <end position="23"/>
    </location>
</feature>
<feature type="compositionally biased region" description="Basic and acidic residues" evidence="6">
    <location>
        <begin position="67"/>
        <end position="78"/>
    </location>
</feature>
<reference evidence="7" key="1">
    <citation type="submission" date="2020-11" db="EMBL/GenBank/DDBJ databases">
        <authorList>
            <consortium name="DOE Joint Genome Institute"/>
            <person name="Ahrendt S."/>
            <person name="Riley R."/>
            <person name="Andreopoulos W."/>
            <person name="Labutti K."/>
            <person name="Pangilinan J."/>
            <person name="Ruiz-Duenas F.J."/>
            <person name="Barrasa J.M."/>
            <person name="Sanchez-Garcia M."/>
            <person name="Camarero S."/>
            <person name="Miyauchi S."/>
            <person name="Serrano A."/>
            <person name="Linde D."/>
            <person name="Babiker R."/>
            <person name="Drula E."/>
            <person name="Ayuso-Fernandez I."/>
            <person name="Pacheco R."/>
            <person name="Padilla G."/>
            <person name="Ferreira P."/>
            <person name="Barriuso J."/>
            <person name="Kellner H."/>
            <person name="Castanera R."/>
            <person name="Alfaro M."/>
            <person name="Ramirez L."/>
            <person name="Pisabarro A.G."/>
            <person name="Kuo A."/>
            <person name="Tritt A."/>
            <person name="Lipzen A."/>
            <person name="He G."/>
            <person name="Yan M."/>
            <person name="Ng V."/>
            <person name="Cullen D."/>
            <person name="Martin F."/>
            <person name="Rosso M.-N."/>
            <person name="Henrissat B."/>
            <person name="Hibbett D."/>
            <person name="Martinez A.T."/>
            <person name="Grigoriev I.V."/>
        </authorList>
    </citation>
    <scope>NUCLEOTIDE SEQUENCE</scope>
    <source>
        <strain evidence="7">AH 40177</strain>
    </source>
</reference>
<dbReference type="PANTHER" id="PTHR47338:SF29">
    <property type="entry name" value="ZN(2)-C6 FUNGAL-TYPE DOMAIN-CONTAINING PROTEIN"/>
    <property type="match status" value="1"/>
</dbReference>
<evidence type="ECO:0000256" key="3">
    <source>
        <dbReference type="ARBA" id="ARBA00023015"/>
    </source>
</evidence>
<dbReference type="PANTHER" id="PTHR47338">
    <property type="entry name" value="ZN(II)2CYS6 TRANSCRIPTION FACTOR (EUROFUNG)-RELATED"/>
    <property type="match status" value="1"/>
</dbReference>